<dbReference type="Proteomes" id="UP000436088">
    <property type="component" value="Unassembled WGS sequence"/>
</dbReference>
<comment type="caution">
    <text evidence="1">The sequence shown here is derived from an EMBL/GenBank/DDBJ whole genome shotgun (WGS) entry which is preliminary data.</text>
</comment>
<dbReference type="GO" id="GO:0005737">
    <property type="term" value="C:cytoplasm"/>
    <property type="evidence" value="ECO:0007669"/>
    <property type="project" value="TreeGrafter"/>
</dbReference>
<dbReference type="GO" id="GO:0030246">
    <property type="term" value="F:carbohydrate binding"/>
    <property type="evidence" value="ECO:0007669"/>
    <property type="project" value="InterPro"/>
</dbReference>
<dbReference type="GO" id="GO:0005975">
    <property type="term" value="P:carbohydrate metabolic process"/>
    <property type="evidence" value="ECO:0007669"/>
    <property type="project" value="InterPro"/>
</dbReference>
<dbReference type="InterPro" id="IPR011013">
    <property type="entry name" value="Gal_mutarotase_sf_dom"/>
</dbReference>
<dbReference type="Gene3D" id="2.70.98.10">
    <property type="match status" value="1"/>
</dbReference>
<organism evidence="1 2">
    <name type="scientific">Hibiscus syriacus</name>
    <name type="common">Rose of Sharon</name>
    <dbReference type="NCBI Taxonomy" id="106335"/>
    <lineage>
        <taxon>Eukaryota</taxon>
        <taxon>Viridiplantae</taxon>
        <taxon>Streptophyta</taxon>
        <taxon>Embryophyta</taxon>
        <taxon>Tracheophyta</taxon>
        <taxon>Spermatophyta</taxon>
        <taxon>Magnoliopsida</taxon>
        <taxon>eudicotyledons</taxon>
        <taxon>Gunneridae</taxon>
        <taxon>Pentapetalae</taxon>
        <taxon>rosids</taxon>
        <taxon>malvids</taxon>
        <taxon>Malvales</taxon>
        <taxon>Malvaceae</taxon>
        <taxon>Malvoideae</taxon>
        <taxon>Hibiscus</taxon>
    </lineage>
</organism>
<name>A0A6A2WN58_HIBSY</name>
<evidence type="ECO:0000313" key="1">
    <source>
        <dbReference type="EMBL" id="KAE8661902.1"/>
    </source>
</evidence>
<keyword evidence="2" id="KW-1185">Reference proteome</keyword>
<protein>
    <submittedName>
        <fullName evidence="1">Uncharacterized protein</fullName>
    </submittedName>
</protein>
<evidence type="ECO:0000313" key="2">
    <source>
        <dbReference type="Proteomes" id="UP000436088"/>
    </source>
</evidence>
<reference evidence="1" key="1">
    <citation type="submission" date="2019-09" db="EMBL/GenBank/DDBJ databases">
        <title>Draft genome information of white flower Hibiscus syriacus.</title>
        <authorList>
            <person name="Kim Y.-M."/>
        </authorList>
    </citation>
    <scope>NUCLEOTIDE SEQUENCE [LARGE SCALE GENOMIC DNA]</scope>
    <source>
        <strain evidence="1">YM2019G1</strain>
    </source>
</reference>
<dbReference type="EMBL" id="VEPZ02001718">
    <property type="protein sequence ID" value="KAE8661902.1"/>
    <property type="molecule type" value="Genomic_DNA"/>
</dbReference>
<proteinExistence type="predicted"/>
<dbReference type="PANTHER" id="PTHR11122:SF10">
    <property type="entry name" value="GLUCOSE-6-PHOSPHATE 1-EPIMERASE"/>
    <property type="match status" value="1"/>
</dbReference>
<accession>A0A6A2WN58</accession>
<sequence length="138" mass="15252">MGRGWALLSGMVWRVEQQSMGAVVGKGACVGNSQQAVWDHKAATEITKDCDGFYKVLLKNHRGASAKVSLHGGLVTSWRNEQGEELLFTSSKIIEYFENFRRSLSQSSHMSLRFNNVLAMKLARMGNGDRSCLKLGGE</sequence>
<dbReference type="GO" id="GO:0047938">
    <property type="term" value="F:glucose-6-phosphate 1-epimerase activity"/>
    <property type="evidence" value="ECO:0007669"/>
    <property type="project" value="TreeGrafter"/>
</dbReference>
<dbReference type="PANTHER" id="PTHR11122">
    <property type="entry name" value="APOSPORY-ASSOCIATED PROTEIN C-RELATED"/>
    <property type="match status" value="1"/>
</dbReference>
<dbReference type="SUPFAM" id="SSF74650">
    <property type="entry name" value="Galactose mutarotase-like"/>
    <property type="match status" value="1"/>
</dbReference>
<gene>
    <name evidence="1" type="ORF">F3Y22_tig00113722pilonHSYRG00280</name>
</gene>
<dbReference type="AlphaFoldDB" id="A0A6A2WN58"/>
<dbReference type="InterPro" id="IPR014718">
    <property type="entry name" value="GH-type_carb-bd"/>
</dbReference>